<dbReference type="InterPro" id="IPR029020">
    <property type="entry name" value="Ammonium/urea_transptr"/>
</dbReference>
<accession>A0A382I0Q3</accession>
<evidence type="ECO:0000313" key="6">
    <source>
        <dbReference type="EMBL" id="SVB92955.1"/>
    </source>
</evidence>
<dbReference type="AlphaFoldDB" id="A0A382I0Q3"/>
<proteinExistence type="predicted"/>
<evidence type="ECO:0000256" key="3">
    <source>
        <dbReference type="ARBA" id="ARBA00022989"/>
    </source>
</evidence>
<reference evidence="6" key="1">
    <citation type="submission" date="2018-05" db="EMBL/GenBank/DDBJ databases">
        <authorList>
            <person name="Lanie J.A."/>
            <person name="Ng W.-L."/>
            <person name="Kazmierczak K.M."/>
            <person name="Andrzejewski T.M."/>
            <person name="Davidsen T.M."/>
            <person name="Wayne K.J."/>
            <person name="Tettelin H."/>
            <person name="Glass J.I."/>
            <person name="Rusch D."/>
            <person name="Podicherti R."/>
            <person name="Tsui H.-C.T."/>
            <person name="Winkler M.E."/>
        </authorList>
    </citation>
    <scope>NUCLEOTIDE SEQUENCE</scope>
</reference>
<dbReference type="GO" id="GO:0016020">
    <property type="term" value="C:membrane"/>
    <property type="evidence" value="ECO:0007669"/>
    <property type="project" value="UniProtKB-SubCell"/>
</dbReference>
<keyword evidence="4 5" id="KW-0472">Membrane</keyword>
<comment type="subcellular location">
    <subcellularLocation>
        <location evidence="1">Membrane</location>
        <topology evidence="1">Multi-pass membrane protein</topology>
    </subcellularLocation>
</comment>
<gene>
    <name evidence="6" type="ORF">METZ01_LOCUS245809</name>
</gene>
<keyword evidence="3 5" id="KW-1133">Transmembrane helix</keyword>
<sequence length="47" mass="5537">MDTDIGALTTVFTEFYYWITVVLMFLIHVGFCMYEVGVSRHKNHLHT</sequence>
<evidence type="ECO:0000256" key="4">
    <source>
        <dbReference type="ARBA" id="ARBA00023136"/>
    </source>
</evidence>
<dbReference type="Gene3D" id="1.10.3430.10">
    <property type="entry name" value="Ammonium transporter AmtB like domains"/>
    <property type="match status" value="1"/>
</dbReference>
<evidence type="ECO:0000256" key="5">
    <source>
        <dbReference type="SAM" id="Phobius"/>
    </source>
</evidence>
<evidence type="ECO:0008006" key="7">
    <source>
        <dbReference type="Google" id="ProtNLM"/>
    </source>
</evidence>
<keyword evidence="2 5" id="KW-0812">Transmembrane</keyword>
<protein>
    <recommendedName>
        <fullName evidence="7">Ammonium transporter AmtB-like domain-containing protein</fullName>
    </recommendedName>
</protein>
<dbReference type="EMBL" id="UINC01064364">
    <property type="protein sequence ID" value="SVB92955.1"/>
    <property type="molecule type" value="Genomic_DNA"/>
</dbReference>
<feature type="non-terminal residue" evidence="6">
    <location>
        <position position="47"/>
    </location>
</feature>
<feature type="transmembrane region" description="Helical" evidence="5">
    <location>
        <begin position="15"/>
        <end position="34"/>
    </location>
</feature>
<evidence type="ECO:0000256" key="2">
    <source>
        <dbReference type="ARBA" id="ARBA00022692"/>
    </source>
</evidence>
<evidence type="ECO:0000256" key="1">
    <source>
        <dbReference type="ARBA" id="ARBA00004141"/>
    </source>
</evidence>
<organism evidence="6">
    <name type="scientific">marine metagenome</name>
    <dbReference type="NCBI Taxonomy" id="408172"/>
    <lineage>
        <taxon>unclassified sequences</taxon>
        <taxon>metagenomes</taxon>
        <taxon>ecological metagenomes</taxon>
    </lineage>
</organism>
<dbReference type="SUPFAM" id="SSF111352">
    <property type="entry name" value="Ammonium transporter"/>
    <property type="match status" value="1"/>
</dbReference>
<name>A0A382I0Q3_9ZZZZ</name>